<proteinExistence type="predicted"/>
<organism evidence="2">
    <name type="scientific">Naegleria gruberi</name>
    <name type="common">Amoeba</name>
    <dbReference type="NCBI Taxonomy" id="5762"/>
    <lineage>
        <taxon>Eukaryota</taxon>
        <taxon>Discoba</taxon>
        <taxon>Heterolobosea</taxon>
        <taxon>Tetramitia</taxon>
        <taxon>Eutetramitia</taxon>
        <taxon>Vahlkampfiidae</taxon>
        <taxon>Naegleria</taxon>
    </lineage>
</organism>
<dbReference type="EMBL" id="GG738907">
    <property type="protein sequence ID" value="EFC38432.1"/>
    <property type="molecule type" value="Genomic_DNA"/>
</dbReference>
<gene>
    <name evidence="1" type="ORF">NAEGRDRAFT_73733</name>
</gene>
<dbReference type="GeneID" id="8858276"/>
<dbReference type="RefSeq" id="XP_002671176.1">
    <property type="nucleotide sequence ID" value="XM_002671130.1"/>
</dbReference>
<accession>D2VXF9</accession>
<dbReference type="VEuPathDB" id="AmoebaDB:NAEGRDRAFT_73733"/>
<dbReference type="KEGG" id="ngr:NAEGRDRAFT_73733"/>
<reference evidence="1 2" key="1">
    <citation type="journal article" date="2010" name="Cell">
        <title>The genome of Naegleria gruberi illuminates early eukaryotic versatility.</title>
        <authorList>
            <person name="Fritz-Laylin L.K."/>
            <person name="Prochnik S.E."/>
            <person name="Ginger M.L."/>
            <person name="Dacks J.B."/>
            <person name="Carpenter M.L."/>
            <person name="Field M.C."/>
            <person name="Kuo A."/>
            <person name="Paredez A."/>
            <person name="Chapman J."/>
            <person name="Pham J."/>
            <person name="Shu S."/>
            <person name="Neupane R."/>
            <person name="Cipriano M."/>
            <person name="Mancuso J."/>
            <person name="Tu H."/>
            <person name="Salamov A."/>
            <person name="Lindquist E."/>
            <person name="Shapiro H."/>
            <person name="Lucas S."/>
            <person name="Grigoriev I.V."/>
            <person name="Cande W.Z."/>
            <person name="Fulton C."/>
            <person name="Rokhsar D.S."/>
            <person name="Dawson S.C."/>
        </authorList>
    </citation>
    <scope>NUCLEOTIDE SEQUENCE [LARGE SCALE GENOMIC DNA]</scope>
    <source>
        <strain evidence="1 2">NEG-M</strain>
    </source>
</reference>
<name>D2VXF9_NAEGR</name>
<sequence>MEKINGKLYNCEENYMVAKIGSTEQLNDKRIDKLIGGLDTLGLGPELIDTKIIFPKGISLAKWEGDWRRELALYTFSKEDMLELGLNDRLGPSEYILTYRDINTDVTIQKPKRELHLFKSTQQGKILWKTTKNNRHHRSKLVEPERSCSQCNELVPNSHLVRCHSCCQTLCNKCCLQCDCCDNFFCINSSCSTKCDICDILYCSNCVPKCEVCHEFCCSEHCSNILPCECGYICKDCDVKKPKYCQECQIPLCSKCSVRCSGCKALGCKDCIAKCSKCLERFCPNCGIESCYICGREVCKHNCSEMISECHSCGNECCHDCTSKYIKKTRSNKMERTCTECKS</sequence>
<protein>
    <submittedName>
        <fullName evidence="1">Predicted protein</fullName>
    </submittedName>
</protein>
<dbReference type="Proteomes" id="UP000006671">
    <property type="component" value="Unassembled WGS sequence"/>
</dbReference>
<evidence type="ECO:0000313" key="2">
    <source>
        <dbReference type="Proteomes" id="UP000006671"/>
    </source>
</evidence>
<evidence type="ECO:0000313" key="1">
    <source>
        <dbReference type="EMBL" id="EFC38432.1"/>
    </source>
</evidence>
<dbReference type="AlphaFoldDB" id="D2VXF9"/>
<keyword evidence="2" id="KW-1185">Reference proteome</keyword>
<dbReference type="InParanoid" id="D2VXF9"/>